<reference evidence="1" key="1">
    <citation type="journal article" date="2022" name="Int. J. Mol. Sci.">
        <title>Draft Genome of Tanacetum Coccineum: Genomic Comparison of Closely Related Tanacetum-Family Plants.</title>
        <authorList>
            <person name="Yamashiro T."/>
            <person name="Shiraishi A."/>
            <person name="Nakayama K."/>
            <person name="Satake H."/>
        </authorList>
    </citation>
    <scope>NUCLEOTIDE SEQUENCE</scope>
</reference>
<evidence type="ECO:0000313" key="2">
    <source>
        <dbReference type="Proteomes" id="UP001151760"/>
    </source>
</evidence>
<protein>
    <submittedName>
        <fullName evidence="1">Uncharacterized protein</fullName>
    </submittedName>
</protein>
<evidence type="ECO:0000313" key="1">
    <source>
        <dbReference type="EMBL" id="GJT82954.1"/>
    </source>
</evidence>
<dbReference type="Proteomes" id="UP001151760">
    <property type="component" value="Unassembled WGS sequence"/>
</dbReference>
<organism evidence="1 2">
    <name type="scientific">Tanacetum coccineum</name>
    <dbReference type="NCBI Taxonomy" id="301880"/>
    <lineage>
        <taxon>Eukaryota</taxon>
        <taxon>Viridiplantae</taxon>
        <taxon>Streptophyta</taxon>
        <taxon>Embryophyta</taxon>
        <taxon>Tracheophyta</taxon>
        <taxon>Spermatophyta</taxon>
        <taxon>Magnoliopsida</taxon>
        <taxon>eudicotyledons</taxon>
        <taxon>Gunneridae</taxon>
        <taxon>Pentapetalae</taxon>
        <taxon>asterids</taxon>
        <taxon>campanulids</taxon>
        <taxon>Asterales</taxon>
        <taxon>Asteraceae</taxon>
        <taxon>Asteroideae</taxon>
        <taxon>Anthemideae</taxon>
        <taxon>Anthemidinae</taxon>
        <taxon>Tanacetum</taxon>
    </lineage>
</organism>
<dbReference type="EMBL" id="BQNB010019216">
    <property type="protein sequence ID" value="GJT82954.1"/>
    <property type="molecule type" value="Genomic_DNA"/>
</dbReference>
<reference evidence="1" key="2">
    <citation type="submission" date="2022-01" db="EMBL/GenBank/DDBJ databases">
        <authorList>
            <person name="Yamashiro T."/>
            <person name="Shiraishi A."/>
            <person name="Satake H."/>
            <person name="Nakayama K."/>
        </authorList>
    </citation>
    <scope>NUCLEOTIDE SEQUENCE</scope>
</reference>
<name>A0ABQ5H5S4_9ASTR</name>
<comment type="caution">
    <text evidence="1">The sequence shown here is derived from an EMBL/GenBank/DDBJ whole genome shotgun (WGS) entry which is preliminary data.</text>
</comment>
<accession>A0ABQ5H5S4</accession>
<gene>
    <name evidence="1" type="ORF">Tco_1057296</name>
</gene>
<sequence length="196" mass="22956">MWTINYKLKPEKITDIRIHPNTKPVVVSVFRSTDKRTFDVHNPFAFGEFGISELDELREIIPKKKNTMVKDLINSLNKRCKRKHMELEPKIKIHGLECNRALSENVPFVNNMVIKELELGIFFIDVFGDQEFQRWSDIHKVGIDTVLSYLVSASMVKTAKNERFNMKLRKLISEHPDQERLKSKKVKLEALGYELN</sequence>
<keyword evidence="2" id="KW-1185">Reference proteome</keyword>
<proteinExistence type="predicted"/>